<keyword evidence="13" id="KW-1185">Reference proteome</keyword>
<keyword evidence="7 11" id="KW-1133">Transmembrane helix</keyword>
<evidence type="ECO:0000256" key="11">
    <source>
        <dbReference type="SAM" id="Phobius"/>
    </source>
</evidence>
<reference evidence="12" key="1">
    <citation type="submission" date="2021-03" db="EMBL/GenBank/DDBJ databases">
        <title>Fibrella sp. HMF5335 genome sequencing and assembly.</title>
        <authorList>
            <person name="Kang H."/>
            <person name="Kim H."/>
            <person name="Bae S."/>
            <person name="Joh K."/>
        </authorList>
    </citation>
    <scope>NUCLEOTIDE SEQUENCE</scope>
    <source>
        <strain evidence="12">HMF5335</strain>
    </source>
</reference>
<dbReference type="GO" id="GO:0005216">
    <property type="term" value="F:monoatomic ion channel activity"/>
    <property type="evidence" value="ECO:0007669"/>
    <property type="project" value="InterPro"/>
</dbReference>
<dbReference type="PROSITE" id="PS00950">
    <property type="entry name" value="BACTERIAL_OPSIN_1"/>
    <property type="match status" value="1"/>
</dbReference>
<name>A0A939GCX2_9BACT</name>
<evidence type="ECO:0000256" key="4">
    <source>
        <dbReference type="ARBA" id="ARBA00022606"/>
    </source>
</evidence>
<evidence type="ECO:0000256" key="9">
    <source>
        <dbReference type="ARBA" id="ARBA00023136"/>
    </source>
</evidence>
<evidence type="ECO:0000256" key="1">
    <source>
        <dbReference type="ARBA" id="ARBA00004141"/>
    </source>
</evidence>
<keyword evidence="10" id="KW-0675">Receptor</keyword>
<feature type="transmembrane region" description="Helical" evidence="11">
    <location>
        <begin position="235"/>
        <end position="258"/>
    </location>
</feature>
<dbReference type="GO" id="GO:0016020">
    <property type="term" value="C:membrane"/>
    <property type="evidence" value="ECO:0007669"/>
    <property type="project" value="UniProtKB-SubCell"/>
</dbReference>
<evidence type="ECO:0000313" key="13">
    <source>
        <dbReference type="Proteomes" id="UP000664034"/>
    </source>
</evidence>
<dbReference type="GO" id="GO:0009881">
    <property type="term" value="F:photoreceptor activity"/>
    <property type="evidence" value="ECO:0007669"/>
    <property type="project" value="UniProtKB-KW"/>
</dbReference>
<proteinExistence type="inferred from homology"/>
<comment type="subcellular location">
    <subcellularLocation>
        <location evidence="1">Membrane</location>
        <topology evidence="1">Multi-pass membrane protein</topology>
    </subcellularLocation>
</comment>
<dbReference type="PRINTS" id="PR00251">
    <property type="entry name" value="BACTRLOPSIN"/>
</dbReference>
<protein>
    <submittedName>
        <fullName evidence="12">Bacteriorhodopsin</fullName>
    </submittedName>
</protein>
<sequence length="279" mass="31235">MQFDNQFLPLAGEVGLLPVLTWFFMLVTFYAFVGNFIFALATRNSVAPVHRDSRTLTAIIAAVAGLSYFFIQDYYRHMLTQVAATNDPLAAGLLQEGSFTAINQLRYIDWAVTTPLLLLKTSQMLRIKFVQAPGAITILLLADFLMVVTGYVGEQQVLANGAVIVGAKLFWGAISTIFYFIIPIILFRFWQRYRQQALPEEQRAFRLMALTSVTTWGIYPIGYILSVFPLVDNDWIHISFSVFDVINKVGVGIIAFMASSEVLARSVSEESVSKEYGVL</sequence>
<comment type="similarity">
    <text evidence="2">Belongs to the archaeal/bacterial/fungal opsin family.</text>
</comment>
<dbReference type="PANTHER" id="PTHR28286:SF2">
    <property type="entry name" value="BACTERIORHODOPSIN _OPSIN, NOPA (EUROFUNG)"/>
    <property type="match status" value="1"/>
</dbReference>
<dbReference type="Proteomes" id="UP000664034">
    <property type="component" value="Unassembled WGS sequence"/>
</dbReference>
<keyword evidence="6" id="KW-0681">Retinal protein</keyword>
<accession>A0A939GCX2</accession>
<dbReference type="SMART" id="SM01021">
    <property type="entry name" value="Bac_rhodopsin"/>
    <property type="match status" value="1"/>
</dbReference>
<evidence type="ECO:0000256" key="6">
    <source>
        <dbReference type="ARBA" id="ARBA00022925"/>
    </source>
</evidence>
<feature type="transmembrane region" description="Helical" evidence="11">
    <location>
        <begin position="169"/>
        <end position="187"/>
    </location>
</feature>
<evidence type="ECO:0000256" key="10">
    <source>
        <dbReference type="ARBA" id="ARBA00023170"/>
    </source>
</evidence>
<feature type="transmembrane region" description="Helical" evidence="11">
    <location>
        <begin position="207"/>
        <end position="229"/>
    </location>
</feature>
<evidence type="ECO:0000256" key="8">
    <source>
        <dbReference type="ARBA" id="ARBA00022991"/>
    </source>
</evidence>
<dbReference type="EMBL" id="JAFMYV010000003">
    <property type="protein sequence ID" value="MBO0936649.1"/>
    <property type="molecule type" value="Genomic_DNA"/>
</dbReference>
<feature type="transmembrane region" description="Helical" evidence="11">
    <location>
        <begin position="53"/>
        <end position="71"/>
    </location>
</feature>
<feature type="transmembrane region" description="Helical" evidence="11">
    <location>
        <begin position="129"/>
        <end position="149"/>
    </location>
</feature>
<dbReference type="InterPro" id="IPR001425">
    <property type="entry name" value="Arc/bac/fun_rhodopsins"/>
</dbReference>
<keyword evidence="8" id="KW-0157">Chromophore</keyword>
<dbReference type="InterPro" id="IPR018229">
    <property type="entry name" value="Rhodopsin_retinal_BS"/>
</dbReference>
<evidence type="ECO:0000256" key="2">
    <source>
        <dbReference type="ARBA" id="ARBA00008130"/>
    </source>
</evidence>
<keyword evidence="9 11" id="KW-0472">Membrane</keyword>
<dbReference type="GO" id="GO:0007602">
    <property type="term" value="P:phototransduction"/>
    <property type="evidence" value="ECO:0007669"/>
    <property type="project" value="UniProtKB-KW"/>
</dbReference>
<keyword evidence="5 11" id="KW-0812">Transmembrane</keyword>
<organism evidence="12 13">
    <name type="scientific">Fibrella rubiginis</name>
    <dbReference type="NCBI Taxonomy" id="2817060"/>
    <lineage>
        <taxon>Bacteria</taxon>
        <taxon>Pseudomonadati</taxon>
        <taxon>Bacteroidota</taxon>
        <taxon>Cytophagia</taxon>
        <taxon>Cytophagales</taxon>
        <taxon>Spirosomataceae</taxon>
        <taxon>Fibrella</taxon>
    </lineage>
</organism>
<dbReference type="PANTHER" id="PTHR28286">
    <property type="match status" value="1"/>
</dbReference>
<dbReference type="Gene3D" id="1.20.1070.10">
    <property type="entry name" value="Rhodopsin 7-helix transmembrane proteins"/>
    <property type="match status" value="1"/>
</dbReference>
<dbReference type="Pfam" id="PF01036">
    <property type="entry name" value="Bac_rhodopsin"/>
    <property type="match status" value="1"/>
</dbReference>
<dbReference type="AlphaFoldDB" id="A0A939GCX2"/>
<dbReference type="SUPFAM" id="SSF81321">
    <property type="entry name" value="Family A G protein-coupled receptor-like"/>
    <property type="match status" value="1"/>
</dbReference>
<evidence type="ECO:0000256" key="5">
    <source>
        <dbReference type="ARBA" id="ARBA00022692"/>
    </source>
</evidence>
<dbReference type="RefSeq" id="WP_207364197.1">
    <property type="nucleotide sequence ID" value="NZ_JAFMYV010000003.1"/>
</dbReference>
<feature type="transmembrane region" description="Helical" evidence="11">
    <location>
        <begin position="20"/>
        <end position="41"/>
    </location>
</feature>
<keyword evidence="4" id="KW-0716">Sensory transduction</keyword>
<keyword evidence="3" id="KW-0600">Photoreceptor protein</keyword>
<evidence type="ECO:0000256" key="7">
    <source>
        <dbReference type="ARBA" id="ARBA00022989"/>
    </source>
</evidence>
<evidence type="ECO:0000256" key="3">
    <source>
        <dbReference type="ARBA" id="ARBA00022543"/>
    </source>
</evidence>
<gene>
    <name evidence="12" type="ORF">J2I47_08850</name>
</gene>
<comment type="caution">
    <text evidence="12">The sequence shown here is derived from an EMBL/GenBank/DDBJ whole genome shotgun (WGS) entry which is preliminary data.</text>
</comment>
<evidence type="ECO:0000313" key="12">
    <source>
        <dbReference type="EMBL" id="MBO0936649.1"/>
    </source>
</evidence>